<keyword evidence="2" id="KW-1185">Reference proteome</keyword>
<dbReference type="Proteomes" id="UP000762676">
    <property type="component" value="Unassembled WGS sequence"/>
</dbReference>
<dbReference type="EMBL" id="BMAT01010082">
    <property type="protein sequence ID" value="GFS19839.1"/>
    <property type="molecule type" value="Genomic_DNA"/>
</dbReference>
<reference evidence="1 2" key="1">
    <citation type="journal article" date="2021" name="Elife">
        <title>Chloroplast acquisition without the gene transfer in kleptoplastic sea slugs, Plakobranchus ocellatus.</title>
        <authorList>
            <person name="Maeda T."/>
            <person name="Takahashi S."/>
            <person name="Yoshida T."/>
            <person name="Shimamura S."/>
            <person name="Takaki Y."/>
            <person name="Nagai Y."/>
            <person name="Toyoda A."/>
            <person name="Suzuki Y."/>
            <person name="Arimoto A."/>
            <person name="Ishii H."/>
            <person name="Satoh N."/>
            <person name="Nishiyama T."/>
            <person name="Hasebe M."/>
            <person name="Maruyama T."/>
            <person name="Minagawa J."/>
            <person name="Obokata J."/>
            <person name="Shigenobu S."/>
        </authorList>
    </citation>
    <scope>NUCLEOTIDE SEQUENCE [LARGE SCALE GENOMIC DNA]</scope>
</reference>
<accession>A0AAV4JCT0</accession>
<organism evidence="1 2">
    <name type="scientific">Elysia marginata</name>
    <dbReference type="NCBI Taxonomy" id="1093978"/>
    <lineage>
        <taxon>Eukaryota</taxon>
        <taxon>Metazoa</taxon>
        <taxon>Spiralia</taxon>
        <taxon>Lophotrochozoa</taxon>
        <taxon>Mollusca</taxon>
        <taxon>Gastropoda</taxon>
        <taxon>Heterobranchia</taxon>
        <taxon>Euthyneura</taxon>
        <taxon>Panpulmonata</taxon>
        <taxon>Sacoglossa</taxon>
        <taxon>Placobranchoidea</taxon>
        <taxon>Plakobranchidae</taxon>
        <taxon>Elysia</taxon>
    </lineage>
</organism>
<gene>
    <name evidence="1" type="ORF">ElyMa_005042200</name>
</gene>
<proteinExistence type="predicted"/>
<comment type="caution">
    <text evidence="1">The sequence shown here is derived from an EMBL/GenBank/DDBJ whole genome shotgun (WGS) entry which is preliminary data.</text>
</comment>
<evidence type="ECO:0000313" key="1">
    <source>
        <dbReference type="EMBL" id="GFS19839.1"/>
    </source>
</evidence>
<sequence>MEKDKILERWSEYIKELFDDERKEIEVMKGNFAGPPILKDEVVEWFKLLYPKQGCEQDCLRQTVYRTAEKALAVAAHDLDAFRQQQLLLLCLLQYAPDCVSADLMEYHSLTRSSLLQPELFSGFTLTGNVLTNKAALDLLQFQLNEKQKSQFAAEWICKLLGLDMQPREIKSIRRK</sequence>
<dbReference type="AlphaFoldDB" id="A0AAV4JCT0"/>
<name>A0AAV4JCT0_9GAST</name>
<protein>
    <submittedName>
        <fullName evidence="1">Uncharacterized protein</fullName>
    </submittedName>
</protein>
<evidence type="ECO:0000313" key="2">
    <source>
        <dbReference type="Proteomes" id="UP000762676"/>
    </source>
</evidence>